<dbReference type="PROSITE" id="PS00061">
    <property type="entry name" value="ADH_SHORT"/>
    <property type="match status" value="1"/>
</dbReference>
<dbReference type="InterPro" id="IPR002347">
    <property type="entry name" value="SDR_fam"/>
</dbReference>
<dbReference type="EC" id="1.1.1.100" evidence="3"/>
<accession>A0A5J4R7S7</accession>
<dbReference type="CDD" id="cd05233">
    <property type="entry name" value="SDR_c"/>
    <property type="match status" value="1"/>
</dbReference>
<dbReference type="GO" id="GO:0004316">
    <property type="term" value="F:3-oxoacyl-[acyl-carrier-protein] reductase (NADPH) activity"/>
    <property type="evidence" value="ECO:0007669"/>
    <property type="project" value="UniProtKB-EC"/>
</dbReference>
<evidence type="ECO:0000256" key="1">
    <source>
        <dbReference type="ARBA" id="ARBA00006484"/>
    </source>
</evidence>
<dbReference type="Gene3D" id="3.40.50.720">
    <property type="entry name" value="NAD(P)-binding Rossmann-like Domain"/>
    <property type="match status" value="1"/>
</dbReference>
<dbReference type="AlphaFoldDB" id="A0A5J4R7S7"/>
<dbReference type="InterPro" id="IPR036291">
    <property type="entry name" value="NAD(P)-bd_dom_sf"/>
</dbReference>
<dbReference type="InterPro" id="IPR020904">
    <property type="entry name" value="Sc_DH/Rdtase_CS"/>
</dbReference>
<proteinExistence type="inferred from homology"/>
<comment type="similarity">
    <text evidence="1">Belongs to the short-chain dehydrogenases/reductases (SDR) family.</text>
</comment>
<protein>
    <submittedName>
        <fullName evidence="3">3-oxoacyl-[acyl-carrier-protein] reductase FabG</fullName>
        <ecNumber evidence="3">1.1.1.100</ecNumber>
    </submittedName>
</protein>
<dbReference type="EMBL" id="SNRY01001556">
    <property type="protein sequence ID" value="KAA6330056.1"/>
    <property type="molecule type" value="Genomic_DNA"/>
</dbReference>
<keyword evidence="2 3" id="KW-0560">Oxidoreductase</keyword>
<dbReference type="PANTHER" id="PTHR43477:SF1">
    <property type="entry name" value="DIHYDROANTICAPSIN 7-DEHYDROGENASE"/>
    <property type="match status" value="1"/>
</dbReference>
<evidence type="ECO:0000256" key="2">
    <source>
        <dbReference type="ARBA" id="ARBA00023002"/>
    </source>
</evidence>
<sequence>MIYNPFSLEEKTILVTGASSGIGQAIAIECSKMGASLVITGRNQERLNQTFDSLKNNKHVKIVCDLNKMDNMKTLVDELPILDGIVHAAGIVKTLPFQFINSLELNNVFNVNFLAPVLLSQSLVKNKKLSKNSSVIFISSIDGPITVHIGNSMYSASKGAVTAIARNMAVDLAAKKIRVNCILPGMTETPLIHSDGITQEQLDLDMKLYPLKRYGKPEDIAYAAIYLLSDASSWVTGTNLIIDGGFTLL</sequence>
<dbReference type="PRINTS" id="PR00081">
    <property type="entry name" value="GDHRDH"/>
</dbReference>
<gene>
    <name evidence="3" type="ORF">EZS27_021195</name>
</gene>
<evidence type="ECO:0000313" key="3">
    <source>
        <dbReference type="EMBL" id="KAA6330056.1"/>
    </source>
</evidence>
<dbReference type="PRINTS" id="PR00080">
    <property type="entry name" value="SDRFAMILY"/>
</dbReference>
<organism evidence="3">
    <name type="scientific">termite gut metagenome</name>
    <dbReference type="NCBI Taxonomy" id="433724"/>
    <lineage>
        <taxon>unclassified sequences</taxon>
        <taxon>metagenomes</taxon>
        <taxon>organismal metagenomes</taxon>
    </lineage>
</organism>
<dbReference type="Pfam" id="PF13561">
    <property type="entry name" value="adh_short_C2"/>
    <property type="match status" value="1"/>
</dbReference>
<name>A0A5J4R7S7_9ZZZZ</name>
<dbReference type="SUPFAM" id="SSF51735">
    <property type="entry name" value="NAD(P)-binding Rossmann-fold domains"/>
    <property type="match status" value="1"/>
</dbReference>
<reference evidence="3" key="1">
    <citation type="submission" date="2019-03" db="EMBL/GenBank/DDBJ databases">
        <title>Single cell metagenomics reveals metabolic interactions within the superorganism composed of flagellate Streblomastix strix and complex community of Bacteroidetes bacteria on its surface.</title>
        <authorList>
            <person name="Treitli S.C."/>
            <person name="Kolisko M."/>
            <person name="Husnik F."/>
            <person name="Keeling P."/>
            <person name="Hampl V."/>
        </authorList>
    </citation>
    <scope>NUCLEOTIDE SEQUENCE</scope>
    <source>
        <strain evidence="3">STM</strain>
    </source>
</reference>
<comment type="caution">
    <text evidence="3">The sequence shown here is derived from an EMBL/GenBank/DDBJ whole genome shotgun (WGS) entry which is preliminary data.</text>
</comment>
<dbReference type="PANTHER" id="PTHR43477">
    <property type="entry name" value="DIHYDROANTICAPSIN 7-DEHYDROGENASE"/>
    <property type="match status" value="1"/>
</dbReference>
<dbReference type="FunFam" id="3.40.50.720:FF:000084">
    <property type="entry name" value="Short-chain dehydrogenase reductase"/>
    <property type="match status" value="1"/>
</dbReference>
<dbReference type="InterPro" id="IPR051122">
    <property type="entry name" value="SDR_DHRS6-like"/>
</dbReference>